<proteinExistence type="predicted"/>
<name>A0A931MCI1_9BACT</name>
<dbReference type="InterPro" id="IPR034660">
    <property type="entry name" value="DinB/YfiT-like"/>
</dbReference>
<keyword evidence="2" id="KW-1185">Reference proteome</keyword>
<reference evidence="1" key="1">
    <citation type="submission" date="2020-11" db="EMBL/GenBank/DDBJ databases">
        <title>Bacterial whole genome sequence for Panacibacter sp. DH6.</title>
        <authorList>
            <person name="Le V."/>
            <person name="Ko S."/>
            <person name="Ahn C.-Y."/>
            <person name="Oh H.-M."/>
        </authorList>
    </citation>
    <scope>NUCLEOTIDE SEQUENCE</scope>
    <source>
        <strain evidence="1">DH6</strain>
    </source>
</reference>
<evidence type="ECO:0000313" key="1">
    <source>
        <dbReference type="EMBL" id="MBG9378082.1"/>
    </source>
</evidence>
<dbReference type="Proteomes" id="UP000628448">
    <property type="component" value="Unassembled WGS sequence"/>
</dbReference>
<dbReference type="EMBL" id="JADWYR010000002">
    <property type="protein sequence ID" value="MBG9378082.1"/>
    <property type="molecule type" value="Genomic_DNA"/>
</dbReference>
<protein>
    <submittedName>
        <fullName evidence="1">DUF1569 domain-containing protein</fullName>
    </submittedName>
</protein>
<gene>
    <name evidence="1" type="ORF">I5907_17730</name>
</gene>
<dbReference type="AlphaFoldDB" id="A0A931MCI1"/>
<organism evidence="1 2">
    <name type="scientific">Panacibacter microcysteis</name>
    <dbReference type="NCBI Taxonomy" id="2793269"/>
    <lineage>
        <taxon>Bacteria</taxon>
        <taxon>Pseudomonadati</taxon>
        <taxon>Bacteroidota</taxon>
        <taxon>Chitinophagia</taxon>
        <taxon>Chitinophagales</taxon>
        <taxon>Chitinophagaceae</taxon>
        <taxon>Panacibacter</taxon>
    </lineage>
</organism>
<accession>A0A931MCI1</accession>
<sequence>MLTLEILLAELDRAIAQQQAMNAAVSKANVGWHIEHSLLTIDVVIEALKKSDPQHYTPRFSMPRLIVFTTNAIPRGKAKSPKAVVPDAYTAQSLREHVNLTKSNIEELAAIDKNKYFNHPFFGHIRAAKTRKFLVIHTSHHVKIIRDILR</sequence>
<dbReference type="RefSeq" id="WP_196992140.1">
    <property type="nucleotide sequence ID" value="NZ_JADWYR010000002.1"/>
</dbReference>
<comment type="caution">
    <text evidence="1">The sequence shown here is derived from an EMBL/GenBank/DDBJ whole genome shotgun (WGS) entry which is preliminary data.</text>
</comment>
<evidence type="ECO:0000313" key="2">
    <source>
        <dbReference type="Proteomes" id="UP000628448"/>
    </source>
</evidence>
<dbReference type="Gene3D" id="1.20.120.450">
    <property type="entry name" value="dinb family like domain"/>
    <property type="match status" value="1"/>
</dbReference>